<dbReference type="Proteomes" id="UP000602510">
    <property type="component" value="Unassembled WGS sequence"/>
</dbReference>
<accession>A0A833WPV1</accession>
<comment type="caution">
    <text evidence="1">The sequence shown here is derived from an EMBL/GenBank/DDBJ whole genome shotgun (WGS) entry which is preliminary data.</text>
</comment>
<evidence type="ECO:0000313" key="2">
    <source>
        <dbReference type="Proteomes" id="UP000602510"/>
    </source>
</evidence>
<gene>
    <name evidence="1" type="ORF">GN244_ATG14792</name>
</gene>
<dbReference type="AlphaFoldDB" id="A0A833WPV1"/>
<reference evidence="1" key="1">
    <citation type="submission" date="2020-04" db="EMBL/GenBank/DDBJ databases">
        <title>Hybrid Assembly of Korean Phytophthora infestans isolates.</title>
        <authorList>
            <person name="Prokchorchik M."/>
            <person name="Lee Y."/>
            <person name="Seo J."/>
            <person name="Cho J.-H."/>
            <person name="Park Y.-E."/>
            <person name="Jang D.-C."/>
            <person name="Im J.-S."/>
            <person name="Choi J.-G."/>
            <person name="Park H.-J."/>
            <person name="Lee G.-B."/>
            <person name="Lee Y.-G."/>
            <person name="Hong S.-Y."/>
            <person name="Cho K."/>
            <person name="Sohn K.H."/>
        </authorList>
    </citation>
    <scope>NUCLEOTIDE SEQUENCE</scope>
    <source>
        <strain evidence="1">KR_1_A1</strain>
    </source>
</reference>
<protein>
    <submittedName>
        <fullName evidence="1">Uncharacterized protein</fullName>
    </submittedName>
</protein>
<keyword evidence="2" id="KW-1185">Reference proteome</keyword>
<proteinExistence type="predicted"/>
<name>A0A833WPV1_PHYIN</name>
<sequence>MLPLWTTESLTLGHLMNQMVVPYLTTITTSKGPQLIMVDKLRERTWAEHFQYLTYVAERSRCLDLHV</sequence>
<evidence type="ECO:0000313" key="1">
    <source>
        <dbReference type="EMBL" id="KAF4033276.1"/>
    </source>
</evidence>
<dbReference type="EMBL" id="WSZM01000427">
    <property type="protein sequence ID" value="KAF4033276.1"/>
    <property type="molecule type" value="Genomic_DNA"/>
</dbReference>
<organism evidence="1 2">
    <name type="scientific">Phytophthora infestans</name>
    <name type="common">Potato late blight agent</name>
    <name type="synonym">Botrytis infestans</name>
    <dbReference type="NCBI Taxonomy" id="4787"/>
    <lineage>
        <taxon>Eukaryota</taxon>
        <taxon>Sar</taxon>
        <taxon>Stramenopiles</taxon>
        <taxon>Oomycota</taxon>
        <taxon>Peronosporomycetes</taxon>
        <taxon>Peronosporales</taxon>
        <taxon>Peronosporaceae</taxon>
        <taxon>Phytophthora</taxon>
    </lineage>
</organism>